<dbReference type="GO" id="GO:0006886">
    <property type="term" value="P:intracellular protein transport"/>
    <property type="evidence" value="ECO:0007669"/>
    <property type="project" value="InterPro"/>
</dbReference>
<dbReference type="EMBL" id="LVYI01000002">
    <property type="protein sequence ID" value="OAP62870.1"/>
    <property type="molecule type" value="Genomic_DNA"/>
</dbReference>
<proteinExistence type="inferred from homology"/>
<dbReference type="GO" id="GO:0042144">
    <property type="term" value="P:vacuole fusion, non-autophagic"/>
    <property type="evidence" value="ECO:0007669"/>
    <property type="project" value="TreeGrafter"/>
</dbReference>
<dbReference type="InterPro" id="IPR015943">
    <property type="entry name" value="WD40/YVTN_repeat-like_dom_sf"/>
</dbReference>
<dbReference type="RefSeq" id="XP_018696237.1">
    <property type="nucleotide sequence ID" value="XM_018833613.1"/>
</dbReference>
<protein>
    <recommendedName>
        <fullName evidence="2">Probable vacuolar protein sorting-associated protein 16 homolog</fullName>
    </recommendedName>
</protein>
<keyword evidence="6" id="KW-1185">Reference proteome</keyword>
<dbReference type="InterPro" id="IPR016534">
    <property type="entry name" value="VPS16"/>
</dbReference>
<dbReference type="Pfam" id="PF04841">
    <property type="entry name" value="Vps16_N"/>
    <property type="match status" value="1"/>
</dbReference>
<dbReference type="GO" id="GO:0016197">
    <property type="term" value="P:endosomal transport"/>
    <property type="evidence" value="ECO:0007669"/>
    <property type="project" value="TreeGrafter"/>
</dbReference>
<dbReference type="GO" id="GO:0005768">
    <property type="term" value="C:endosome"/>
    <property type="evidence" value="ECO:0007669"/>
    <property type="project" value="TreeGrafter"/>
</dbReference>
<dbReference type="GO" id="GO:0030897">
    <property type="term" value="C:HOPS complex"/>
    <property type="evidence" value="ECO:0007669"/>
    <property type="project" value="TreeGrafter"/>
</dbReference>
<dbReference type="Pfam" id="PF04840">
    <property type="entry name" value="Vps16_C"/>
    <property type="match status" value="1"/>
</dbReference>
<feature type="domain" description="Vps16 C-terminal" evidence="3">
    <location>
        <begin position="531"/>
        <end position="841"/>
    </location>
</feature>
<dbReference type="InterPro" id="IPR036322">
    <property type="entry name" value="WD40_repeat_dom_sf"/>
</dbReference>
<comment type="caution">
    <text evidence="5">The sequence shown here is derived from an EMBL/GenBank/DDBJ whole genome shotgun (WGS) entry which is preliminary data.</text>
</comment>
<dbReference type="PANTHER" id="PTHR12811:SF0">
    <property type="entry name" value="VACUOLAR PROTEIN SORTING-ASSOCIATED PROTEIN 16 HOMOLOG"/>
    <property type="match status" value="1"/>
</dbReference>
<dbReference type="STRING" id="1367422.A0A178ZST7"/>
<dbReference type="InterPro" id="IPR038132">
    <property type="entry name" value="Vps16_C_sf"/>
</dbReference>
<dbReference type="OrthoDB" id="1792at2759"/>
<evidence type="ECO:0000313" key="5">
    <source>
        <dbReference type="EMBL" id="OAP62870.1"/>
    </source>
</evidence>
<dbReference type="Proteomes" id="UP000078343">
    <property type="component" value="Unassembled WGS sequence"/>
</dbReference>
<sequence length="858" mass="96659">MPPSPFFQVTHPIHQVQIAWYIHGLPDLMTSNNPRAGWEIVGDQFYRKVPLYESIFDQDLELENYLVAGAPYGGALALWRDTTKIARYRTGQSTKPTIDIYSSSGKLISNINWEKGVIKGLGWSDDEKLLVVTEDGTVHCYYELHGDFQPFSLGHGAEEYGVVSCRFWSHGFVALLSNNSLVAVSSFDEPRPRLLAQAPEGEFHSWSIIPPAYTYSRSVEVLLAIDKTIYVVDVTEAEDRGLSDGPFKHVSVSPNGRFAALFTEDGKVWVVGSDFQNKYSEYDSKAKTTPKQIYWCGNDSVILAWEDEIHMVGPNGAAVKYYYDDQVHVVPDIDGVRLITNEVCEFLHKVPDPLEEVFKLGSTSAASVLLDSIELLEKKSPKADENIQRIKPNLPDAVETCIRAAGHEFNPSLQKQLLRAASFGKSVLDLYSSDEFVDMCEDLRVLNAVRDYRIGLYMSYEQYVRLTPERLIARLVHRREYLLAIKLSEYLHLPPNKIYVHWASQKVRGSPADDDTVREIVVERLRGKHGISFEAIARAAYDEGRSHLATTLLNHEPRAGKQVPLLLNMEEDEIALNKAIESGNTDLVFFVLLELKKKLPLATFLRTISDKPVASALVESSARAADRELLKDLYYQDDRPVEGSNLLLEEAMQQTQVQAVIDKLKLAGRLLTDAKDPTAQFHAKSLTEAGQLLKMQEAFDKDITDGSGSYVGLSINETMFRLIQSGYSKRAAKVQGDFRVPEKTWWWIRLRALTAARLWGEVEEIAKSKKSPIGWEPFYNEVLGAGNTRLASSFIPKCTNLQPSERIEMWVKCGMVVKAGEEALKAKDVNSLELLRDKANGQQLVEIERMLTHLRPKK</sequence>
<accession>A0A178ZST7</accession>
<evidence type="ECO:0000313" key="6">
    <source>
        <dbReference type="Proteomes" id="UP000078343"/>
    </source>
</evidence>
<dbReference type="Gene3D" id="1.10.150.780">
    <property type="entry name" value="Vps16, C-terminal region"/>
    <property type="match status" value="1"/>
</dbReference>
<evidence type="ECO:0000256" key="2">
    <source>
        <dbReference type="PIRNR" id="PIRNR007949"/>
    </source>
</evidence>
<keyword evidence="2" id="KW-0653">Protein transport</keyword>
<evidence type="ECO:0000259" key="4">
    <source>
        <dbReference type="Pfam" id="PF04841"/>
    </source>
</evidence>
<evidence type="ECO:0000256" key="1">
    <source>
        <dbReference type="ARBA" id="ARBA00009250"/>
    </source>
</evidence>
<evidence type="ECO:0000259" key="3">
    <source>
        <dbReference type="Pfam" id="PF04840"/>
    </source>
</evidence>
<keyword evidence="2" id="KW-0813">Transport</keyword>
<dbReference type="PANTHER" id="PTHR12811">
    <property type="entry name" value="VACUOLAR PROTEIN SORTING VPS16"/>
    <property type="match status" value="1"/>
</dbReference>
<dbReference type="InterPro" id="IPR006925">
    <property type="entry name" value="Vps16_C"/>
</dbReference>
<reference evidence="5 6" key="1">
    <citation type="submission" date="2016-04" db="EMBL/GenBank/DDBJ databases">
        <title>Draft genome of Fonsecaea erecta CBS 125763.</title>
        <authorList>
            <person name="Weiss V.A."/>
            <person name="Vicente V.A."/>
            <person name="Raittz R.T."/>
            <person name="Moreno L.F."/>
            <person name="De Souza E.M."/>
            <person name="Pedrosa F.O."/>
            <person name="Steffens M.B."/>
            <person name="Faoro H."/>
            <person name="Tadra-Sfeir M.Z."/>
            <person name="Najafzadeh M.J."/>
            <person name="Felipe M.S."/>
            <person name="Teixeira M."/>
            <person name="Sun J."/>
            <person name="Xi L."/>
            <person name="Gomes R."/>
            <person name="De Azevedo C.M."/>
            <person name="Salgado C.G."/>
            <person name="Da Silva M.B."/>
            <person name="Nascimento M.F."/>
            <person name="Queiroz-Telles F."/>
            <person name="Attili D.S."/>
            <person name="Gorbushina A."/>
        </authorList>
    </citation>
    <scope>NUCLEOTIDE SEQUENCE [LARGE SCALE GENOMIC DNA]</scope>
    <source>
        <strain evidence="5 6">CBS 125763</strain>
    </source>
</reference>
<feature type="domain" description="Vps16 N-terminal" evidence="4">
    <location>
        <begin position="36"/>
        <end position="438"/>
    </location>
</feature>
<dbReference type="FunFam" id="2.130.10.10:FF:000635">
    <property type="entry name" value="Probable vacuolar protein sorting-associated protein 16 homolog"/>
    <property type="match status" value="1"/>
</dbReference>
<comment type="similarity">
    <text evidence="1 2">Belongs to the VPS16 family.</text>
</comment>
<gene>
    <name evidence="5" type="ORF">AYL99_02097</name>
</gene>
<dbReference type="InterPro" id="IPR006926">
    <property type="entry name" value="Vps16_N"/>
</dbReference>
<dbReference type="Gene3D" id="2.130.10.10">
    <property type="entry name" value="YVTN repeat-like/Quinoprotein amine dehydrogenase"/>
    <property type="match status" value="1"/>
</dbReference>
<dbReference type="GeneID" id="30006267"/>
<name>A0A178ZST7_9EURO</name>
<dbReference type="SUPFAM" id="SSF50978">
    <property type="entry name" value="WD40 repeat-like"/>
    <property type="match status" value="1"/>
</dbReference>
<dbReference type="GO" id="GO:0003779">
    <property type="term" value="F:actin binding"/>
    <property type="evidence" value="ECO:0007669"/>
    <property type="project" value="TreeGrafter"/>
</dbReference>
<dbReference type="PIRSF" id="PIRSF007949">
    <property type="entry name" value="VPS16"/>
    <property type="match status" value="1"/>
</dbReference>
<organism evidence="5 6">
    <name type="scientific">Fonsecaea erecta</name>
    <dbReference type="NCBI Taxonomy" id="1367422"/>
    <lineage>
        <taxon>Eukaryota</taxon>
        <taxon>Fungi</taxon>
        <taxon>Dikarya</taxon>
        <taxon>Ascomycota</taxon>
        <taxon>Pezizomycotina</taxon>
        <taxon>Eurotiomycetes</taxon>
        <taxon>Chaetothyriomycetidae</taxon>
        <taxon>Chaetothyriales</taxon>
        <taxon>Herpotrichiellaceae</taxon>
        <taxon>Fonsecaea</taxon>
    </lineage>
</organism>
<dbReference type="AlphaFoldDB" id="A0A178ZST7"/>
<comment type="function">
    <text evidence="2">Essential for vacuolar protein sorting. Required for vacuole biogenesis, stability and to maintain vacuole morphology.</text>
</comment>